<dbReference type="PROSITE" id="PS51257">
    <property type="entry name" value="PROKAR_LIPOPROTEIN"/>
    <property type="match status" value="1"/>
</dbReference>
<accession>C0IN92</accession>
<feature type="region of interest" description="Disordered" evidence="3">
    <location>
        <begin position="126"/>
        <end position="147"/>
    </location>
</feature>
<dbReference type="Gene3D" id="2.20.200.10">
    <property type="entry name" value="Outer membrane efflux proteins (OEP)"/>
    <property type="match status" value="1"/>
</dbReference>
<organism evidence="4">
    <name type="scientific">uncultured bacterium BLR8</name>
    <dbReference type="NCBI Taxonomy" id="506524"/>
    <lineage>
        <taxon>Bacteria</taxon>
        <taxon>environmental samples</taxon>
    </lineage>
</organism>
<feature type="signal peptide" evidence="2">
    <location>
        <begin position="1"/>
        <end position="24"/>
    </location>
</feature>
<evidence type="ECO:0000256" key="1">
    <source>
        <dbReference type="ARBA" id="ARBA00007613"/>
    </source>
</evidence>
<keyword evidence="2" id="KW-0812">Transmembrane</keyword>
<reference evidence="4" key="1">
    <citation type="journal article" date="2009" name="ISME J.">
        <title>Functional metagenomics reveals diverse beta-lactamases in a remote Alaskan soil.</title>
        <authorList>
            <person name="Allen H.K."/>
            <person name="Moe L.A."/>
            <person name="Rodbumrer J."/>
            <person name="Gaarder A."/>
            <person name="Handelsman J."/>
        </authorList>
    </citation>
    <scope>NUCLEOTIDE SEQUENCE</scope>
</reference>
<keyword evidence="2" id="KW-0472">Membrane</keyword>
<keyword evidence="2" id="KW-0732">Signal</keyword>
<comment type="similarity">
    <text evidence="1 2">Belongs to the outer membrane factor (OMF) (TC 1.B.17) family.</text>
</comment>
<proteinExistence type="inferred from homology"/>
<name>C0IN92_9BACT</name>
<dbReference type="PANTHER" id="PTHR30203">
    <property type="entry name" value="OUTER MEMBRANE CATION EFFLUX PROTEIN"/>
    <property type="match status" value="1"/>
</dbReference>
<dbReference type="SUPFAM" id="SSF56954">
    <property type="entry name" value="Outer membrane efflux proteins (OEP)"/>
    <property type="match status" value="1"/>
</dbReference>
<evidence type="ECO:0000256" key="3">
    <source>
        <dbReference type="SAM" id="MobiDB-lite"/>
    </source>
</evidence>
<dbReference type="NCBIfam" id="TIGR01845">
    <property type="entry name" value="outer_NodT"/>
    <property type="match status" value="1"/>
</dbReference>
<feature type="chain" id="PRO_5001437415" evidence="2">
    <location>
        <begin position="25"/>
        <end position="487"/>
    </location>
</feature>
<keyword evidence="2" id="KW-0564">Palmitate</keyword>
<gene>
    <name evidence="4" type="ORF">AKSOIL_0133</name>
</gene>
<dbReference type="EMBL" id="EU408349">
    <property type="protein sequence ID" value="ACN58778.1"/>
    <property type="molecule type" value="Genomic_DNA"/>
</dbReference>
<dbReference type="InterPro" id="IPR010131">
    <property type="entry name" value="MdtP/NodT-like"/>
</dbReference>
<comment type="subcellular location">
    <subcellularLocation>
        <location evidence="2">Cell membrane</location>
        <topology evidence="2">Lipid-anchor</topology>
    </subcellularLocation>
</comment>
<dbReference type="InterPro" id="IPR003423">
    <property type="entry name" value="OMP_efflux"/>
</dbReference>
<sequence>MRMNHHRKSHRVLLLAAAAATLLGGCVIREPRTQAKVQMPAAYAEVPVTSPAASDAPPPPATSAAAASATVARDWWNSFDSSALNGLIDEALAGSSDLAIAQERVTQAEIALRVAGGSLFPTASVGASTSAGRTGSADSSLPETERRSTSASLSIGYEVDLWGRLAANRRGSRAALAASRYDMESAKLSLETSVAFTYFQLLSTRARLDIARENLAIAERVMGITDARYRNGVATALDLSQQTTAVLQQRTAVIPLEVQVRQTASALALLLGRVPQGFNVQGETFEQIAVPAVAAGLPSELLTRRPDLAAAEAQLAAADADVVAARAALLPSISLSGSGGLSTPALLSLADPTHTLSIGLSLAQTIFDGGRNVAQVQSARSQRRILVETYEAAIRGALKEVDDGLSNADQGARQEASQQETVVQARRALSLAELRYREGAGDQLSLLDAQRTLFQAQDQLSQARLQRLGAALDLYKALGGGWSRPTE</sequence>
<protein>
    <submittedName>
        <fullName evidence="4">Probable outer membrane protein</fullName>
    </submittedName>
</protein>
<dbReference type="Pfam" id="PF02321">
    <property type="entry name" value="OEP"/>
    <property type="match status" value="2"/>
</dbReference>
<dbReference type="GO" id="GO:0005886">
    <property type="term" value="C:plasma membrane"/>
    <property type="evidence" value="ECO:0007669"/>
    <property type="project" value="UniProtKB-SubCell"/>
</dbReference>
<evidence type="ECO:0000313" key="4">
    <source>
        <dbReference type="EMBL" id="ACN58778.1"/>
    </source>
</evidence>
<keyword evidence="2" id="KW-1134">Transmembrane beta strand</keyword>
<keyword evidence="2" id="KW-0449">Lipoprotein</keyword>
<feature type="compositionally biased region" description="Polar residues" evidence="3">
    <location>
        <begin position="126"/>
        <end position="142"/>
    </location>
</feature>
<dbReference type="GO" id="GO:0015562">
    <property type="term" value="F:efflux transmembrane transporter activity"/>
    <property type="evidence" value="ECO:0007669"/>
    <property type="project" value="InterPro"/>
</dbReference>
<dbReference type="PANTHER" id="PTHR30203:SF33">
    <property type="entry name" value="BLR4455 PROTEIN"/>
    <property type="match status" value="1"/>
</dbReference>
<dbReference type="AlphaFoldDB" id="C0IN92"/>
<evidence type="ECO:0000256" key="2">
    <source>
        <dbReference type="RuleBase" id="RU362097"/>
    </source>
</evidence>
<dbReference type="Gene3D" id="1.20.1600.10">
    <property type="entry name" value="Outer membrane efflux proteins (OEP)"/>
    <property type="match status" value="1"/>
</dbReference>